<dbReference type="SUPFAM" id="SSF51419">
    <property type="entry name" value="PLP-binding barrel"/>
    <property type="match status" value="1"/>
</dbReference>
<gene>
    <name evidence="5" type="ORF">CFX1CAM_0751</name>
</gene>
<dbReference type="InterPro" id="IPR000821">
    <property type="entry name" value="Ala_racemase"/>
</dbReference>
<protein>
    <submittedName>
        <fullName evidence="5">Putative alanine racemase</fullName>
    </submittedName>
</protein>
<name>A0A1Y6K2M4_9CHLR</name>
<organism evidence="5 6">
    <name type="scientific">Candidatus Brevifilum fermentans</name>
    <dbReference type="NCBI Taxonomy" id="1986204"/>
    <lineage>
        <taxon>Bacteria</taxon>
        <taxon>Bacillati</taxon>
        <taxon>Chloroflexota</taxon>
        <taxon>Anaerolineae</taxon>
        <taxon>Anaerolineales</taxon>
        <taxon>Anaerolineaceae</taxon>
        <taxon>Candidatus Brevifilum</taxon>
    </lineage>
</organism>
<evidence type="ECO:0000259" key="4">
    <source>
        <dbReference type="Pfam" id="PF01168"/>
    </source>
</evidence>
<dbReference type="KEGG" id="abat:CFX1CAM_0751"/>
<accession>A0A1Y6K2M4</accession>
<dbReference type="GO" id="GO:0030170">
    <property type="term" value="F:pyridoxal phosphate binding"/>
    <property type="evidence" value="ECO:0007669"/>
    <property type="project" value="TreeGrafter"/>
</dbReference>
<evidence type="ECO:0000256" key="2">
    <source>
        <dbReference type="ARBA" id="ARBA00022898"/>
    </source>
</evidence>
<dbReference type="InterPro" id="IPR001608">
    <property type="entry name" value="Ala_racemase_N"/>
</dbReference>
<reference evidence="6" key="1">
    <citation type="submission" date="2017-05" db="EMBL/GenBank/DDBJ databases">
        <authorList>
            <person name="Kirkegaard R."/>
            <person name="Mcilroy J S."/>
        </authorList>
    </citation>
    <scope>NUCLEOTIDE SEQUENCE [LARGE SCALE GENOMIC DNA]</scope>
</reference>
<dbReference type="PANTHER" id="PTHR30511:SF3">
    <property type="entry name" value="LYSINE RACEMASE"/>
    <property type="match status" value="1"/>
</dbReference>
<keyword evidence="2" id="KW-0663">Pyridoxal phosphate</keyword>
<dbReference type="PANTHER" id="PTHR30511">
    <property type="entry name" value="ALANINE RACEMASE"/>
    <property type="match status" value="1"/>
</dbReference>
<dbReference type="Pfam" id="PF01168">
    <property type="entry name" value="Ala_racemase_N"/>
    <property type="match status" value="1"/>
</dbReference>
<dbReference type="GO" id="GO:0005829">
    <property type="term" value="C:cytosol"/>
    <property type="evidence" value="ECO:0007669"/>
    <property type="project" value="TreeGrafter"/>
</dbReference>
<evidence type="ECO:0000313" key="5">
    <source>
        <dbReference type="EMBL" id="SMX53816.1"/>
    </source>
</evidence>
<dbReference type="AlphaFoldDB" id="A0A1Y6K2M4"/>
<dbReference type="Gene3D" id="3.20.20.10">
    <property type="entry name" value="Alanine racemase"/>
    <property type="match status" value="1"/>
</dbReference>
<dbReference type="EMBL" id="LT859958">
    <property type="protein sequence ID" value="SMX53816.1"/>
    <property type="molecule type" value="Genomic_DNA"/>
</dbReference>
<dbReference type="CDD" id="cd06815">
    <property type="entry name" value="PLPDE_III_AR_like_1"/>
    <property type="match status" value="1"/>
</dbReference>
<sequence length="358" mass="38977">MYTPRLEIFPDRIAENVRYILGLCHEHGAQVACVSKVLRAHPAIQKVFKEEGADMLADSRTENLRLAAETYPEMPRLMLRLPALCEVENVIRYADYSLNSSLGTLEALSQAAVGLNRTHKVIIMVDVGDLREGVWPDRVVPLVENAARLPNIEIAGLGANLACYGGVIPTPENMRTLIDCRDACRQATGLPLDMLSGGNSANLPLLMEGGMPPEINHFRIGEAIILGRNVLDRSPLPGTRQDGLRVVAEIIELESKPSIPIGPRGQDAFGNQVEFEDRGVRKRALLNMGRQDVDIEGLTPEDEGIIVLGGSSDHLVLDVSDAHQALQLGDEVAFMPTYSALLAASTSPYVEKKVVHGL</sequence>
<keyword evidence="6" id="KW-1185">Reference proteome</keyword>
<dbReference type="InterPro" id="IPR029066">
    <property type="entry name" value="PLP-binding_barrel"/>
</dbReference>
<keyword evidence="3" id="KW-0413">Isomerase</keyword>
<dbReference type="Proteomes" id="UP000195514">
    <property type="component" value="Chromosome I"/>
</dbReference>
<dbReference type="GO" id="GO:0008784">
    <property type="term" value="F:alanine racemase activity"/>
    <property type="evidence" value="ECO:0007669"/>
    <property type="project" value="TreeGrafter"/>
</dbReference>
<evidence type="ECO:0000313" key="6">
    <source>
        <dbReference type="Proteomes" id="UP000195514"/>
    </source>
</evidence>
<comment type="cofactor">
    <cofactor evidence="1">
        <name>pyridoxal 5'-phosphate</name>
        <dbReference type="ChEBI" id="CHEBI:597326"/>
    </cofactor>
</comment>
<proteinExistence type="predicted"/>
<evidence type="ECO:0000256" key="1">
    <source>
        <dbReference type="ARBA" id="ARBA00001933"/>
    </source>
</evidence>
<evidence type="ECO:0000256" key="3">
    <source>
        <dbReference type="ARBA" id="ARBA00023235"/>
    </source>
</evidence>
<feature type="domain" description="Alanine racemase N-terminal" evidence="4">
    <location>
        <begin position="11"/>
        <end position="225"/>
    </location>
</feature>